<gene>
    <name evidence="2" type="ORF">E2C01_091592</name>
</gene>
<proteinExistence type="predicted"/>
<dbReference type="Proteomes" id="UP000324222">
    <property type="component" value="Unassembled WGS sequence"/>
</dbReference>
<feature type="region of interest" description="Disordered" evidence="1">
    <location>
        <begin position="83"/>
        <end position="104"/>
    </location>
</feature>
<protein>
    <submittedName>
        <fullName evidence="2">Uncharacterized protein</fullName>
    </submittedName>
</protein>
<name>A0A5B7JPT2_PORTR</name>
<evidence type="ECO:0000313" key="3">
    <source>
        <dbReference type="Proteomes" id="UP000324222"/>
    </source>
</evidence>
<evidence type="ECO:0000313" key="2">
    <source>
        <dbReference type="EMBL" id="MPC96336.1"/>
    </source>
</evidence>
<accession>A0A5B7JPT2</accession>
<evidence type="ECO:0000256" key="1">
    <source>
        <dbReference type="SAM" id="MobiDB-lite"/>
    </source>
</evidence>
<organism evidence="2 3">
    <name type="scientific">Portunus trituberculatus</name>
    <name type="common">Swimming crab</name>
    <name type="synonym">Neptunus trituberculatus</name>
    <dbReference type="NCBI Taxonomy" id="210409"/>
    <lineage>
        <taxon>Eukaryota</taxon>
        <taxon>Metazoa</taxon>
        <taxon>Ecdysozoa</taxon>
        <taxon>Arthropoda</taxon>
        <taxon>Crustacea</taxon>
        <taxon>Multicrustacea</taxon>
        <taxon>Malacostraca</taxon>
        <taxon>Eumalacostraca</taxon>
        <taxon>Eucarida</taxon>
        <taxon>Decapoda</taxon>
        <taxon>Pleocyemata</taxon>
        <taxon>Brachyura</taxon>
        <taxon>Eubrachyura</taxon>
        <taxon>Portunoidea</taxon>
        <taxon>Portunidae</taxon>
        <taxon>Portuninae</taxon>
        <taxon>Portunus</taxon>
    </lineage>
</organism>
<dbReference type="AlphaFoldDB" id="A0A5B7JPT2"/>
<reference evidence="2 3" key="1">
    <citation type="submission" date="2019-05" db="EMBL/GenBank/DDBJ databases">
        <title>Another draft genome of Portunus trituberculatus and its Hox gene families provides insights of decapod evolution.</title>
        <authorList>
            <person name="Jeong J.-H."/>
            <person name="Song I."/>
            <person name="Kim S."/>
            <person name="Choi T."/>
            <person name="Kim D."/>
            <person name="Ryu S."/>
            <person name="Kim W."/>
        </authorList>
    </citation>
    <scope>NUCLEOTIDE SEQUENCE [LARGE SCALE GENOMIC DNA]</scope>
    <source>
        <tissue evidence="2">Muscle</tissue>
    </source>
</reference>
<feature type="compositionally biased region" description="Pro residues" evidence="1">
    <location>
        <begin position="83"/>
        <end position="102"/>
    </location>
</feature>
<comment type="caution">
    <text evidence="2">The sequence shown here is derived from an EMBL/GenBank/DDBJ whole genome shotgun (WGS) entry which is preliminary data.</text>
</comment>
<sequence>MYVIFSENFVEHDDTSGRNWGGTIYTETPTYAIFSSADYIIAGSKSFRGVSPVQPTTGSLITVCTPRLVFTLPPIVNSPAPLSPPFTPRPLSPGTQAPPPPQQALVPSTPNLTVFLIPALAHAKKDSLHMLNHTYPFVYHTTCECQAGVQASVMAIMMLKVMMMVLKEIRDDNQI</sequence>
<keyword evidence="3" id="KW-1185">Reference proteome</keyword>
<dbReference type="EMBL" id="VSRR010105609">
    <property type="protein sequence ID" value="MPC96336.1"/>
    <property type="molecule type" value="Genomic_DNA"/>
</dbReference>